<dbReference type="PROSITE" id="PS52016">
    <property type="entry name" value="TONB_DEPENDENT_REC_3"/>
    <property type="match status" value="1"/>
</dbReference>
<dbReference type="PANTHER" id="PTHR32552:SF81">
    <property type="entry name" value="TONB-DEPENDENT OUTER MEMBRANE RECEPTOR"/>
    <property type="match status" value="1"/>
</dbReference>
<evidence type="ECO:0000256" key="5">
    <source>
        <dbReference type="ARBA" id="ARBA00022692"/>
    </source>
</evidence>
<keyword evidence="5 11" id="KW-0812">Transmembrane</keyword>
<evidence type="ECO:0008006" key="18">
    <source>
        <dbReference type="Google" id="ProtNLM"/>
    </source>
</evidence>
<dbReference type="OrthoDB" id="7051185at2"/>
<comment type="similarity">
    <text evidence="11 12">Belongs to the TonB-dependent receptor family.</text>
</comment>
<dbReference type="PANTHER" id="PTHR32552">
    <property type="entry name" value="FERRICHROME IRON RECEPTOR-RELATED"/>
    <property type="match status" value="1"/>
</dbReference>
<gene>
    <name evidence="16" type="ORF">CWI70_10000</name>
</gene>
<evidence type="ECO:0000256" key="4">
    <source>
        <dbReference type="ARBA" id="ARBA00022496"/>
    </source>
</evidence>
<feature type="domain" description="TonB-dependent receptor-like beta-barrel" evidence="14">
    <location>
        <begin position="298"/>
        <end position="714"/>
    </location>
</feature>
<dbReference type="GO" id="GO:0006826">
    <property type="term" value="P:iron ion transport"/>
    <property type="evidence" value="ECO:0007669"/>
    <property type="project" value="UniProtKB-KW"/>
</dbReference>
<sequence length="754" mass="82364">MNSKINYLTRSIRVLVYGMSVVSISAMAQQQGETNEQEESANSDVEIIEVTSSRRVQTIQDVPASVYAADPDDFIQKGMTSLADVVETAPGFSFQSFTGQQGRGSIAARGVSQQNDTAVTAIYVDDVPLTSNSGFAAGGRLYFDGLLGDVQRVELIKGPQGTLFGATAMAGAVRYISNEPELFEGRGKFTADLSQTRDGDMNQLYRGFYSFPIVEGKVGLTVAAFTMDHGGYVDQVSAADGAIIRENANESEAEGFSGDLYFNASDRLDIRIKAMQQESSFGMSSAVRIASLDKDEAYGELKSDGSFGYDELKHTLVSASASYEFDSAVLDFTSSKAKYESFNALDVAYLYGPIIEMIGGFDPGSVTEAPLTRDVESDKTVHELHLTSTTEGEWEWLAGLFYTEETTNNAQRLTGEPQGFLALDARFPSDYKELAAFGNATYYFTPDFDITAGMRVSNTEQTLLWQTEGPLAGGETMDEMPTADETVETYLFAARYRPSKDTSFYARIASGYRPASSNLSVADPFTGETLSQPIIEQDDLWSYEIGIKGSALEDRLTYESSLYTIDWENFQATATFYGVTTGANAKGGITVNGWEGSFDFQANRNFGFRGSAAFADSTLNEDEPGLFGDKGAQVVRVPEWTYNAAAYYDYQLNSSTAGWVTLSARYKDEMSTSYDNGAPEDTSVNLKSDAYTTVNFTTGLQWDNWQASFYINNLFDEKAYTYFNAAGVPGTEVVDVTGIPLEPRKVGVSISYAF</sequence>
<evidence type="ECO:0000259" key="15">
    <source>
        <dbReference type="Pfam" id="PF07715"/>
    </source>
</evidence>
<dbReference type="Gene3D" id="2.40.170.20">
    <property type="entry name" value="TonB-dependent receptor, beta-barrel domain"/>
    <property type="match status" value="1"/>
</dbReference>
<keyword evidence="4" id="KW-0410">Iron transport</keyword>
<accession>A0A432XXT9</accession>
<dbReference type="EMBL" id="PIPX01000002">
    <property type="protein sequence ID" value="RUO53507.1"/>
    <property type="molecule type" value="Genomic_DNA"/>
</dbReference>
<evidence type="ECO:0000256" key="13">
    <source>
        <dbReference type="SAM" id="SignalP"/>
    </source>
</evidence>
<keyword evidence="6" id="KW-0408">Iron</keyword>
<keyword evidence="7" id="KW-0406">Ion transport</keyword>
<dbReference type="InterPro" id="IPR039426">
    <property type="entry name" value="TonB-dep_rcpt-like"/>
</dbReference>
<evidence type="ECO:0000256" key="10">
    <source>
        <dbReference type="ARBA" id="ARBA00023237"/>
    </source>
</evidence>
<evidence type="ECO:0000259" key="14">
    <source>
        <dbReference type="Pfam" id="PF00593"/>
    </source>
</evidence>
<evidence type="ECO:0000256" key="2">
    <source>
        <dbReference type="ARBA" id="ARBA00022448"/>
    </source>
</evidence>
<evidence type="ECO:0000313" key="17">
    <source>
        <dbReference type="Proteomes" id="UP000287649"/>
    </source>
</evidence>
<keyword evidence="8 12" id="KW-0798">TonB box</keyword>
<dbReference type="Proteomes" id="UP000287649">
    <property type="component" value="Unassembled WGS sequence"/>
</dbReference>
<reference evidence="17" key="1">
    <citation type="journal article" date="2018" name="Front. Microbiol.">
        <title>Genome-Based Analysis Reveals the Taxonomy and Diversity of the Family Idiomarinaceae.</title>
        <authorList>
            <person name="Liu Y."/>
            <person name="Lai Q."/>
            <person name="Shao Z."/>
        </authorList>
    </citation>
    <scope>NUCLEOTIDE SEQUENCE [LARGE SCALE GENOMIC DNA]</scope>
    <source>
        <strain evidence="17">PO-M2</strain>
    </source>
</reference>
<evidence type="ECO:0000313" key="16">
    <source>
        <dbReference type="EMBL" id="RUO53507.1"/>
    </source>
</evidence>
<organism evidence="16 17">
    <name type="scientific">Pseudidiomarina homiensis</name>
    <dbReference type="NCBI Taxonomy" id="364198"/>
    <lineage>
        <taxon>Bacteria</taxon>
        <taxon>Pseudomonadati</taxon>
        <taxon>Pseudomonadota</taxon>
        <taxon>Gammaproteobacteria</taxon>
        <taxon>Alteromonadales</taxon>
        <taxon>Idiomarinaceae</taxon>
        <taxon>Pseudidiomarina</taxon>
    </lineage>
</organism>
<evidence type="ECO:0000256" key="3">
    <source>
        <dbReference type="ARBA" id="ARBA00022452"/>
    </source>
</evidence>
<evidence type="ECO:0000256" key="8">
    <source>
        <dbReference type="ARBA" id="ARBA00023077"/>
    </source>
</evidence>
<keyword evidence="10 11" id="KW-0998">Cell outer membrane</keyword>
<proteinExistence type="inferred from homology"/>
<comment type="caution">
    <text evidence="16">The sequence shown here is derived from an EMBL/GenBank/DDBJ whole genome shotgun (WGS) entry which is preliminary data.</text>
</comment>
<dbReference type="InterPro" id="IPR036942">
    <property type="entry name" value="Beta-barrel_TonB_sf"/>
</dbReference>
<keyword evidence="17" id="KW-1185">Reference proteome</keyword>
<evidence type="ECO:0000256" key="1">
    <source>
        <dbReference type="ARBA" id="ARBA00004571"/>
    </source>
</evidence>
<evidence type="ECO:0000256" key="11">
    <source>
        <dbReference type="PROSITE-ProRule" id="PRU01360"/>
    </source>
</evidence>
<keyword evidence="2 11" id="KW-0813">Transport</keyword>
<dbReference type="SUPFAM" id="SSF56935">
    <property type="entry name" value="Porins"/>
    <property type="match status" value="1"/>
</dbReference>
<evidence type="ECO:0000256" key="9">
    <source>
        <dbReference type="ARBA" id="ARBA00023136"/>
    </source>
</evidence>
<keyword evidence="13" id="KW-0732">Signal</keyword>
<evidence type="ECO:0000256" key="7">
    <source>
        <dbReference type="ARBA" id="ARBA00023065"/>
    </source>
</evidence>
<dbReference type="GO" id="GO:0009279">
    <property type="term" value="C:cell outer membrane"/>
    <property type="evidence" value="ECO:0007669"/>
    <property type="project" value="UniProtKB-SubCell"/>
</dbReference>
<feature type="chain" id="PRO_5019455111" description="TonB-dependent receptor" evidence="13">
    <location>
        <begin position="29"/>
        <end position="754"/>
    </location>
</feature>
<keyword evidence="9 11" id="KW-0472">Membrane</keyword>
<dbReference type="Pfam" id="PF07715">
    <property type="entry name" value="Plug"/>
    <property type="match status" value="1"/>
</dbReference>
<evidence type="ECO:0000256" key="6">
    <source>
        <dbReference type="ARBA" id="ARBA00023004"/>
    </source>
</evidence>
<feature type="domain" description="TonB-dependent receptor plug" evidence="15">
    <location>
        <begin position="59"/>
        <end position="172"/>
    </location>
</feature>
<dbReference type="InterPro" id="IPR000531">
    <property type="entry name" value="Beta-barrel_TonB"/>
</dbReference>
<dbReference type="AlphaFoldDB" id="A0A432XXT9"/>
<evidence type="ECO:0000256" key="12">
    <source>
        <dbReference type="RuleBase" id="RU003357"/>
    </source>
</evidence>
<name>A0A432XXT9_9GAMM</name>
<feature type="signal peptide" evidence="13">
    <location>
        <begin position="1"/>
        <end position="28"/>
    </location>
</feature>
<protein>
    <recommendedName>
        <fullName evidence="18">TonB-dependent receptor</fullName>
    </recommendedName>
</protein>
<dbReference type="Pfam" id="PF00593">
    <property type="entry name" value="TonB_dep_Rec_b-barrel"/>
    <property type="match status" value="1"/>
</dbReference>
<comment type="subcellular location">
    <subcellularLocation>
        <location evidence="1 11">Cell outer membrane</location>
        <topology evidence="1 11">Multi-pass membrane protein</topology>
    </subcellularLocation>
</comment>
<dbReference type="InterPro" id="IPR012910">
    <property type="entry name" value="Plug_dom"/>
</dbReference>
<dbReference type="RefSeq" id="WP_126773317.1">
    <property type="nucleotide sequence ID" value="NZ_PIPX01000002.1"/>
</dbReference>
<keyword evidence="3 11" id="KW-1134">Transmembrane beta strand</keyword>